<protein>
    <recommendedName>
        <fullName evidence="1">SPRY domain-containing protein 7</fullName>
    </recommendedName>
</protein>
<dbReference type="SUPFAM" id="SSF49899">
    <property type="entry name" value="Concanavalin A-like lectins/glucanases"/>
    <property type="match status" value="1"/>
</dbReference>
<dbReference type="InterPro" id="IPR003877">
    <property type="entry name" value="SPRY_dom"/>
</dbReference>
<accession>A0AAW1D6T3</accession>
<reference evidence="3 4" key="1">
    <citation type="submission" date="2022-12" db="EMBL/GenBank/DDBJ databases">
        <title>Chromosome-level genome assembly of true bugs.</title>
        <authorList>
            <person name="Ma L."/>
            <person name="Li H."/>
        </authorList>
    </citation>
    <scope>NUCLEOTIDE SEQUENCE [LARGE SCALE GENOMIC DNA]</scope>
    <source>
        <strain evidence="3">Lab_2022b</strain>
    </source>
</reference>
<dbReference type="SMART" id="SM00449">
    <property type="entry name" value="SPRY"/>
    <property type="match status" value="1"/>
</dbReference>
<evidence type="ECO:0000256" key="1">
    <source>
        <dbReference type="ARBA" id="ARBA00021772"/>
    </source>
</evidence>
<evidence type="ECO:0000313" key="3">
    <source>
        <dbReference type="EMBL" id="KAK9504612.1"/>
    </source>
</evidence>
<comment type="caution">
    <text evidence="3">The sequence shown here is derived from an EMBL/GenBank/DDBJ whole genome shotgun (WGS) entry which is preliminary data.</text>
</comment>
<evidence type="ECO:0000259" key="2">
    <source>
        <dbReference type="PROSITE" id="PS50188"/>
    </source>
</evidence>
<dbReference type="InterPro" id="IPR013320">
    <property type="entry name" value="ConA-like_dom_sf"/>
</dbReference>
<dbReference type="Proteomes" id="UP001461498">
    <property type="component" value="Unassembled WGS sequence"/>
</dbReference>
<dbReference type="InterPro" id="IPR035766">
    <property type="entry name" value="SPRYD7"/>
</dbReference>
<dbReference type="PROSITE" id="PS50188">
    <property type="entry name" value="B302_SPRY"/>
    <property type="match status" value="1"/>
</dbReference>
<evidence type="ECO:0000313" key="4">
    <source>
        <dbReference type="Proteomes" id="UP001461498"/>
    </source>
</evidence>
<gene>
    <name evidence="3" type="ORF">O3M35_010909</name>
</gene>
<dbReference type="PANTHER" id="PTHR20951:SF2">
    <property type="entry name" value="SPRY DOMAIN-CONTAINING PROTEIN 7"/>
    <property type="match status" value="1"/>
</dbReference>
<dbReference type="EMBL" id="JAPXFL010000007">
    <property type="protein sequence ID" value="KAK9504612.1"/>
    <property type="molecule type" value="Genomic_DNA"/>
</dbReference>
<dbReference type="AlphaFoldDB" id="A0AAW1D6T3"/>
<dbReference type="Pfam" id="PF00622">
    <property type="entry name" value="SPRY"/>
    <property type="match status" value="1"/>
</dbReference>
<feature type="domain" description="B30.2/SPRY" evidence="2">
    <location>
        <begin position="1"/>
        <end position="184"/>
    </location>
</feature>
<sequence length="197" mass="21135">MSLTSICCFKSCFEGTGFSLKPVPVRIGERICLDESHKGSDVLLIKNATRTCGAGGVLCSAPLVQNKSYFEVKLQQSGIWGVGVATKNADLSLAPGGNDSESWVYCSDGSIKHNSTPVHQNLIAAQEGDTIGVTYDHIELNFYINGKCLEKPVSGIRGTVYPALYVDDGAVLDFIPQDFIAPQPSGFEAIMLEKSLL</sequence>
<keyword evidence="4" id="KW-1185">Reference proteome</keyword>
<name>A0AAW1D6T3_9HEMI</name>
<organism evidence="3 4">
    <name type="scientific">Rhynocoris fuscipes</name>
    <dbReference type="NCBI Taxonomy" id="488301"/>
    <lineage>
        <taxon>Eukaryota</taxon>
        <taxon>Metazoa</taxon>
        <taxon>Ecdysozoa</taxon>
        <taxon>Arthropoda</taxon>
        <taxon>Hexapoda</taxon>
        <taxon>Insecta</taxon>
        <taxon>Pterygota</taxon>
        <taxon>Neoptera</taxon>
        <taxon>Paraneoptera</taxon>
        <taxon>Hemiptera</taxon>
        <taxon>Heteroptera</taxon>
        <taxon>Panheteroptera</taxon>
        <taxon>Cimicomorpha</taxon>
        <taxon>Reduviidae</taxon>
        <taxon>Harpactorinae</taxon>
        <taxon>Harpactorini</taxon>
        <taxon>Rhynocoris</taxon>
    </lineage>
</organism>
<proteinExistence type="predicted"/>
<dbReference type="InterPro" id="IPR043136">
    <property type="entry name" value="B30.2/SPRY_sf"/>
</dbReference>
<dbReference type="PANTHER" id="PTHR20951">
    <property type="entry name" value="C13ORF1 PROTEIN-RELATED"/>
    <property type="match status" value="1"/>
</dbReference>
<dbReference type="CDD" id="cd12880">
    <property type="entry name" value="SPRYD7"/>
    <property type="match status" value="1"/>
</dbReference>
<dbReference type="InterPro" id="IPR001870">
    <property type="entry name" value="B30.2/SPRY"/>
</dbReference>
<dbReference type="Gene3D" id="2.60.120.920">
    <property type="match status" value="1"/>
</dbReference>